<organism evidence="1 2">
    <name type="scientific">Serinibacter salmoneus</name>
    <dbReference type="NCBI Taxonomy" id="556530"/>
    <lineage>
        <taxon>Bacteria</taxon>
        <taxon>Bacillati</taxon>
        <taxon>Actinomycetota</taxon>
        <taxon>Actinomycetes</taxon>
        <taxon>Micrococcales</taxon>
        <taxon>Beutenbergiaceae</taxon>
        <taxon>Serinibacter</taxon>
    </lineage>
</organism>
<evidence type="ECO:0000313" key="2">
    <source>
        <dbReference type="Proteomes" id="UP000224915"/>
    </source>
</evidence>
<dbReference type="InterPro" id="IPR046357">
    <property type="entry name" value="PPIase_dom_sf"/>
</dbReference>
<keyword evidence="1" id="KW-0413">Isomerase</keyword>
<gene>
    <name evidence="1" type="ORF">ATL40_1338</name>
</gene>
<keyword evidence="2" id="KW-1185">Reference proteome</keyword>
<protein>
    <submittedName>
        <fullName evidence="1">Peptidylprolyl isomerase</fullName>
    </submittedName>
</protein>
<dbReference type="SUPFAM" id="SSF54534">
    <property type="entry name" value="FKBP-like"/>
    <property type="match status" value="1"/>
</dbReference>
<dbReference type="Proteomes" id="UP000224915">
    <property type="component" value="Unassembled WGS sequence"/>
</dbReference>
<proteinExistence type="predicted"/>
<dbReference type="RefSeq" id="WP_098468840.1">
    <property type="nucleotide sequence ID" value="NZ_PDJD01000001.1"/>
</dbReference>
<sequence length="293" mass="30377">MKTPGTLVLAVALFLTGCSPEEPEPEPAATVEVAGEWGQRPSITVPENLEVTESLTSTLMTGDGPAVEEGAPLLLHYRAVNAVTSEVAADTYETLPEIRSLTEEDLGEPLFDLLDGATEGSRLMRVELGTAERPDPHVLVVDVLPTTATGVPRDPVAGMPTVTVEEEGPAVSVQDAVEPAEVTTSVLLKGEGTQVASDATVIVGLRAIGWSDGEVLDDTWGQPPREVALTELPPGLSAGLVEQTVGSRVLVVTPPAEGFDETVVYVVDILAASGVVLPSATPSAETTEAEEAG</sequence>
<comment type="caution">
    <text evidence="1">The sequence shown here is derived from an EMBL/GenBank/DDBJ whole genome shotgun (WGS) entry which is preliminary data.</text>
</comment>
<dbReference type="PROSITE" id="PS51257">
    <property type="entry name" value="PROKAR_LIPOPROTEIN"/>
    <property type="match status" value="1"/>
</dbReference>
<dbReference type="EMBL" id="PDJD01000001">
    <property type="protein sequence ID" value="PFG19768.1"/>
    <property type="molecule type" value="Genomic_DNA"/>
</dbReference>
<dbReference type="Gene3D" id="3.10.50.40">
    <property type="match status" value="1"/>
</dbReference>
<accession>A0A2A9CZ97</accession>
<dbReference type="AlphaFoldDB" id="A0A2A9CZ97"/>
<name>A0A2A9CZ97_9MICO</name>
<dbReference type="OrthoDB" id="25996at2"/>
<dbReference type="GO" id="GO:0003755">
    <property type="term" value="F:peptidyl-prolyl cis-trans isomerase activity"/>
    <property type="evidence" value="ECO:0007669"/>
    <property type="project" value="InterPro"/>
</dbReference>
<evidence type="ECO:0000313" key="1">
    <source>
        <dbReference type="EMBL" id="PFG19768.1"/>
    </source>
</evidence>
<reference evidence="1 2" key="1">
    <citation type="submission" date="2017-10" db="EMBL/GenBank/DDBJ databases">
        <title>Sequencing the genomes of 1000 actinobacteria strains.</title>
        <authorList>
            <person name="Klenk H.-P."/>
        </authorList>
    </citation>
    <scope>NUCLEOTIDE SEQUENCE [LARGE SCALE GENOMIC DNA]</scope>
    <source>
        <strain evidence="1 2">DSM 21801</strain>
    </source>
</reference>